<evidence type="ECO:0000259" key="9">
    <source>
        <dbReference type="PROSITE" id="PS51362"/>
    </source>
</evidence>
<dbReference type="AlphaFoldDB" id="A0AAY5KF70"/>
<protein>
    <recommendedName>
        <fullName evidence="9">TGF-beta family profile domain-containing protein</fullName>
    </recommendedName>
</protein>
<dbReference type="GeneTree" id="ENSGT00950000182993"/>
<dbReference type="GO" id="GO:0005576">
    <property type="term" value="C:extracellular region"/>
    <property type="evidence" value="ECO:0007669"/>
    <property type="project" value="UniProtKB-SubCell"/>
</dbReference>
<name>A0AAY5KF70_ESOLU</name>
<proteinExistence type="inferred from homology"/>
<dbReference type="Gene3D" id="2.10.90.10">
    <property type="entry name" value="Cystine-knot cytokines"/>
    <property type="match status" value="1"/>
</dbReference>
<sequence length="140" mass="16496">MDRSTKNSKRSSRSSREEMLEESKDYTERTSKAKRRRKRRRLRPCALRQVEVTVGELGLGYHSDETLLFRYCSGRCNTRRRNYDITLEHMKKAGLIKSGELVRYSPCCRPITYEKDISFLDNSSKYHTVQEVSARECKCT</sequence>
<organism evidence="10 11">
    <name type="scientific">Esox lucius</name>
    <name type="common">Northern pike</name>
    <dbReference type="NCBI Taxonomy" id="8010"/>
    <lineage>
        <taxon>Eukaryota</taxon>
        <taxon>Metazoa</taxon>
        <taxon>Chordata</taxon>
        <taxon>Craniata</taxon>
        <taxon>Vertebrata</taxon>
        <taxon>Euteleostomi</taxon>
        <taxon>Actinopterygii</taxon>
        <taxon>Neopterygii</taxon>
        <taxon>Teleostei</taxon>
        <taxon>Protacanthopterygii</taxon>
        <taxon>Esociformes</taxon>
        <taxon>Esocidae</taxon>
        <taxon>Esox</taxon>
    </lineage>
</organism>
<evidence type="ECO:0000313" key="11">
    <source>
        <dbReference type="Proteomes" id="UP000265140"/>
    </source>
</evidence>
<keyword evidence="4" id="KW-0732">Signal</keyword>
<dbReference type="InterPro" id="IPR001839">
    <property type="entry name" value="TGF-b_C"/>
</dbReference>
<comment type="subcellular location">
    <subcellularLocation>
        <location evidence="1">Secreted</location>
    </subcellularLocation>
</comment>
<dbReference type="GO" id="GO:0008083">
    <property type="term" value="F:growth factor activity"/>
    <property type="evidence" value="ECO:0007669"/>
    <property type="project" value="UniProtKB-KW"/>
</dbReference>
<dbReference type="GO" id="GO:0048731">
    <property type="term" value="P:system development"/>
    <property type="evidence" value="ECO:0007669"/>
    <property type="project" value="UniProtKB-ARBA"/>
</dbReference>
<feature type="region of interest" description="Disordered" evidence="8">
    <location>
        <begin position="1"/>
        <end position="40"/>
    </location>
</feature>
<evidence type="ECO:0000256" key="6">
    <source>
        <dbReference type="ARBA" id="ARBA00023157"/>
    </source>
</evidence>
<evidence type="ECO:0000256" key="8">
    <source>
        <dbReference type="SAM" id="MobiDB-lite"/>
    </source>
</evidence>
<dbReference type="PANTHER" id="PTHR12173">
    <property type="entry name" value="GDNF SUBFAMILY OF TGF-BETA FAMILY"/>
    <property type="match status" value="1"/>
</dbReference>
<accession>A0AAY5KF70</accession>
<dbReference type="Ensembl" id="ENSELUT00000108412.1">
    <property type="protein sequence ID" value="ENSELUP00000087396.1"/>
    <property type="gene ID" value="ENSELUG00000034733.1"/>
</dbReference>
<dbReference type="Proteomes" id="UP000265140">
    <property type="component" value="Chromosome 3"/>
</dbReference>
<dbReference type="InterPro" id="IPR043401">
    <property type="entry name" value="GDNF_fam"/>
</dbReference>
<evidence type="ECO:0000256" key="7">
    <source>
        <dbReference type="RuleBase" id="RU000354"/>
    </source>
</evidence>
<evidence type="ECO:0000313" key="10">
    <source>
        <dbReference type="Ensembl" id="ENSELUP00000087396.1"/>
    </source>
</evidence>
<evidence type="ECO:0000256" key="5">
    <source>
        <dbReference type="ARBA" id="ARBA00023030"/>
    </source>
</evidence>
<dbReference type="PROSITE" id="PS51362">
    <property type="entry name" value="TGF_BETA_2"/>
    <property type="match status" value="1"/>
</dbReference>
<feature type="compositionally biased region" description="Basic residues" evidence="8">
    <location>
        <begin position="1"/>
        <end position="13"/>
    </location>
</feature>
<feature type="domain" description="TGF-beta family profile" evidence="9">
    <location>
        <begin position="36"/>
        <end position="140"/>
    </location>
</feature>
<evidence type="ECO:0000256" key="3">
    <source>
        <dbReference type="ARBA" id="ARBA00022525"/>
    </source>
</evidence>
<evidence type="ECO:0000256" key="1">
    <source>
        <dbReference type="ARBA" id="ARBA00004613"/>
    </source>
</evidence>
<reference evidence="10" key="2">
    <citation type="submission" date="2025-08" db="UniProtKB">
        <authorList>
            <consortium name="Ensembl"/>
        </authorList>
    </citation>
    <scope>IDENTIFICATION</scope>
</reference>
<comment type="similarity">
    <text evidence="2">Belongs to the TGF-beta family. GDNF subfamily.</text>
</comment>
<dbReference type="GO" id="GO:0030971">
    <property type="term" value="F:receptor tyrosine kinase binding"/>
    <property type="evidence" value="ECO:0007669"/>
    <property type="project" value="InterPro"/>
</dbReference>
<reference evidence="10" key="3">
    <citation type="submission" date="2025-09" db="UniProtKB">
        <authorList>
            <consortium name="Ensembl"/>
        </authorList>
    </citation>
    <scope>IDENTIFICATION</scope>
</reference>
<keyword evidence="11" id="KW-1185">Reference proteome</keyword>
<dbReference type="SUPFAM" id="SSF57501">
    <property type="entry name" value="Cystine-knot cytokines"/>
    <property type="match status" value="1"/>
</dbReference>
<evidence type="ECO:0000256" key="2">
    <source>
        <dbReference type="ARBA" id="ARBA00009832"/>
    </source>
</evidence>
<evidence type="ECO:0000256" key="4">
    <source>
        <dbReference type="ARBA" id="ARBA00022729"/>
    </source>
</evidence>
<feature type="compositionally biased region" description="Basic and acidic residues" evidence="8">
    <location>
        <begin position="14"/>
        <end position="31"/>
    </location>
</feature>
<dbReference type="PANTHER" id="PTHR12173:SF3">
    <property type="entry name" value="NEURTURIN"/>
    <property type="match status" value="1"/>
</dbReference>
<keyword evidence="6" id="KW-1015">Disulfide bond</keyword>
<dbReference type="InterPro" id="IPR029034">
    <property type="entry name" value="Cystine-knot_cytokine"/>
</dbReference>
<dbReference type="GO" id="GO:0030116">
    <property type="term" value="F:glial cell-derived neurotrophic factor receptor binding"/>
    <property type="evidence" value="ECO:0007669"/>
    <property type="project" value="InterPro"/>
</dbReference>
<keyword evidence="3" id="KW-0964">Secreted</keyword>
<reference evidence="10 11" key="1">
    <citation type="submission" date="2020-02" db="EMBL/GenBank/DDBJ databases">
        <title>Esox lucius (northern pike) genome, fEsoLuc1, primary haplotype.</title>
        <authorList>
            <person name="Myers G."/>
            <person name="Karagic N."/>
            <person name="Meyer A."/>
            <person name="Pippel M."/>
            <person name="Reichard M."/>
            <person name="Winkler S."/>
            <person name="Tracey A."/>
            <person name="Sims Y."/>
            <person name="Howe K."/>
            <person name="Rhie A."/>
            <person name="Formenti G."/>
            <person name="Durbin R."/>
            <person name="Fedrigo O."/>
            <person name="Jarvis E.D."/>
        </authorList>
    </citation>
    <scope>NUCLEOTIDE SEQUENCE [LARGE SCALE GENOMIC DNA]</scope>
</reference>
<dbReference type="Pfam" id="PF00019">
    <property type="entry name" value="TGF_beta"/>
    <property type="match status" value="1"/>
</dbReference>
<dbReference type="CDD" id="cd19383">
    <property type="entry name" value="TGF_beta_Neurturin"/>
    <property type="match status" value="1"/>
</dbReference>
<keyword evidence="5 7" id="KW-0339">Growth factor</keyword>